<dbReference type="RefSeq" id="WP_245761211.1">
    <property type="nucleotide sequence ID" value="NZ_FNOK01000014.1"/>
</dbReference>
<feature type="transmembrane region" description="Helical" evidence="1">
    <location>
        <begin position="168"/>
        <end position="191"/>
    </location>
</feature>
<sequence>MTVREGHEMRWGGLAGLASLVLAIVAGILLRNAPGIVASPETIAMYLAGSLRTIMAAVVLAAAAVALFMWFGATLATAFRLADPDSDAPAVVLSGFALTAAIGFMATAVFGGMAYTLASYPALLVLAAVPYTALTIVGTIAGLAIALPLAACTVAMARTDVFPRWMAWFTGFVAVIRVLGAITVLGGGGVLMPGSALAGMLPGALTGLWMLVLGGYLVREHLPSISPQRRQAPGPA</sequence>
<dbReference type="STRING" id="418495.SAMN05216215_1014149"/>
<evidence type="ECO:0000313" key="2">
    <source>
        <dbReference type="EMBL" id="SDX75128.1"/>
    </source>
</evidence>
<gene>
    <name evidence="2" type="ORF">SAMN05216215_1014149</name>
</gene>
<protein>
    <submittedName>
        <fullName evidence="2">Uncharacterized protein</fullName>
    </submittedName>
</protein>
<accession>A0A1H3EA57</accession>
<dbReference type="AlphaFoldDB" id="A0A1H3EA57"/>
<dbReference type="Proteomes" id="UP000199529">
    <property type="component" value="Unassembled WGS sequence"/>
</dbReference>
<keyword evidence="3" id="KW-1185">Reference proteome</keyword>
<feature type="transmembrane region" description="Helical" evidence="1">
    <location>
        <begin position="123"/>
        <end position="156"/>
    </location>
</feature>
<feature type="transmembrane region" description="Helical" evidence="1">
    <location>
        <begin position="54"/>
        <end position="79"/>
    </location>
</feature>
<keyword evidence="1" id="KW-1133">Transmembrane helix</keyword>
<keyword evidence="1" id="KW-0472">Membrane</keyword>
<evidence type="ECO:0000313" key="3">
    <source>
        <dbReference type="Proteomes" id="UP000199529"/>
    </source>
</evidence>
<name>A0A1H3EA57_9PSEU</name>
<reference evidence="3" key="1">
    <citation type="submission" date="2016-10" db="EMBL/GenBank/DDBJ databases">
        <authorList>
            <person name="Varghese N."/>
            <person name="Submissions S."/>
        </authorList>
    </citation>
    <scope>NUCLEOTIDE SEQUENCE [LARGE SCALE GENOMIC DNA]</scope>
    <source>
        <strain evidence="3">CGMCC 4.3530</strain>
    </source>
</reference>
<organism evidence="2 3">
    <name type="scientific">Saccharopolyspora shandongensis</name>
    <dbReference type="NCBI Taxonomy" id="418495"/>
    <lineage>
        <taxon>Bacteria</taxon>
        <taxon>Bacillati</taxon>
        <taxon>Actinomycetota</taxon>
        <taxon>Actinomycetes</taxon>
        <taxon>Pseudonocardiales</taxon>
        <taxon>Pseudonocardiaceae</taxon>
        <taxon>Saccharopolyspora</taxon>
    </lineage>
</organism>
<feature type="transmembrane region" description="Helical" evidence="1">
    <location>
        <begin position="91"/>
        <end position="117"/>
    </location>
</feature>
<proteinExistence type="predicted"/>
<evidence type="ECO:0000256" key="1">
    <source>
        <dbReference type="SAM" id="Phobius"/>
    </source>
</evidence>
<keyword evidence="1" id="KW-0812">Transmembrane</keyword>
<dbReference type="EMBL" id="FNOK01000014">
    <property type="protein sequence ID" value="SDX75128.1"/>
    <property type="molecule type" value="Genomic_DNA"/>
</dbReference>
<feature type="transmembrane region" description="Helical" evidence="1">
    <location>
        <begin position="197"/>
        <end position="218"/>
    </location>
</feature>